<dbReference type="CDD" id="cd03255">
    <property type="entry name" value="ABC_MJ0796_LolCDE_FtsE"/>
    <property type="match status" value="1"/>
</dbReference>
<keyword evidence="7" id="KW-1185">Reference proteome</keyword>
<name>A0AAF0BUD5_9ACTN</name>
<dbReference type="InterPro" id="IPR017871">
    <property type="entry name" value="ABC_transporter-like_CS"/>
</dbReference>
<accession>A0AAF0BUD5</accession>
<evidence type="ECO:0000256" key="4">
    <source>
        <dbReference type="ARBA" id="ARBA00022840"/>
    </source>
</evidence>
<dbReference type="GO" id="GO:0022857">
    <property type="term" value="F:transmembrane transporter activity"/>
    <property type="evidence" value="ECO:0007669"/>
    <property type="project" value="UniProtKB-ARBA"/>
</dbReference>
<dbReference type="FunFam" id="3.40.50.300:FF:000032">
    <property type="entry name" value="Export ABC transporter ATP-binding protein"/>
    <property type="match status" value="1"/>
</dbReference>
<dbReference type="AlphaFoldDB" id="A0AAF0BUD5"/>
<dbReference type="InterPro" id="IPR015854">
    <property type="entry name" value="ABC_transpr_LolD-like"/>
</dbReference>
<comment type="similarity">
    <text evidence="1">Belongs to the ABC transporter superfamily.</text>
</comment>
<dbReference type="Proteomes" id="UP001216390">
    <property type="component" value="Chromosome"/>
</dbReference>
<dbReference type="GO" id="GO:0016887">
    <property type="term" value="F:ATP hydrolysis activity"/>
    <property type="evidence" value="ECO:0007669"/>
    <property type="project" value="InterPro"/>
</dbReference>
<evidence type="ECO:0000256" key="2">
    <source>
        <dbReference type="ARBA" id="ARBA00022448"/>
    </source>
</evidence>
<dbReference type="PROSITE" id="PS00211">
    <property type="entry name" value="ABC_TRANSPORTER_1"/>
    <property type="match status" value="1"/>
</dbReference>
<feature type="domain" description="ABC transporter" evidence="5">
    <location>
        <begin position="5"/>
        <end position="228"/>
    </location>
</feature>
<dbReference type="EMBL" id="CP116942">
    <property type="protein sequence ID" value="WCO65963.1"/>
    <property type="molecule type" value="Genomic_DNA"/>
</dbReference>
<keyword evidence="2" id="KW-0813">Transport</keyword>
<proteinExistence type="inferred from homology"/>
<dbReference type="PANTHER" id="PTHR24220">
    <property type="entry name" value="IMPORT ATP-BINDING PROTEIN"/>
    <property type="match status" value="1"/>
</dbReference>
<evidence type="ECO:0000256" key="3">
    <source>
        <dbReference type="ARBA" id="ARBA00022741"/>
    </source>
</evidence>
<dbReference type="PROSITE" id="PS50893">
    <property type="entry name" value="ABC_TRANSPORTER_2"/>
    <property type="match status" value="1"/>
</dbReference>
<keyword evidence="3" id="KW-0547">Nucleotide-binding</keyword>
<keyword evidence="4 6" id="KW-0067">ATP-binding</keyword>
<protein>
    <submittedName>
        <fullName evidence="6">ABC transporter ATP-binding protein</fullName>
    </submittedName>
</protein>
<dbReference type="InterPro" id="IPR003593">
    <property type="entry name" value="AAA+_ATPase"/>
</dbReference>
<dbReference type="InterPro" id="IPR017911">
    <property type="entry name" value="MacB-like_ATP-bd"/>
</dbReference>
<reference evidence="6" key="1">
    <citation type="submission" date="2023-01" db="EMBL/GenBank/DDBJ databases">
        <title>The diversity of Class Acidimicrobiia in South China Sea sediment environments and the proposal of Iamia marina sp. nov., a novel species of the genus Iamia.</title>
        <authorList>
            <person name="He Y."/>
            <person name="Tian X."/>
        </authorList>
    </citation>
    <scope>NUCLEOTIDE SEQUENCE</scope>
    <source>
        <strain evidence="6">DSM 19957</strain>
    </source>
</reference>
<dbReference type="GO" id="GO:0098796">
    <property type="term" value="C:membrane protein complex"/>
    <property type="evidence" value="ECO:0007669"/>
    <property type="project" value="UniProtKB-ARBA"/>
</dbReference>
<dbReference type="RefSeq" id="WP_272735489.1">
    <property type="nucleotide sequence ID" value="NZ_CP116942.1"/>
</dbReference>
<dbReference type="InterPro" id="IPR003439">
    <property type="entry name" value="ABC_transporter-like_ATP-bd"/>
</dbReference>
<dbReference type="SMART" id="SM00382">
    <property type="entry name" value="AAA"/>
    <property type="match status" value="1"/>
</dbReference>
<evidence type="ECO:0000256" key="1">
    <source>
        <dbReference type="ARBA" id="ARBA00005417"/>
    </source>
</evidence>
<dbReference type="KEGG" id="ima:PO878_15795"/>
<evidence type="ECO:0000313" key="7">
    <source>
        <dbReference type="Proteomes" id="UP001216390"/>
    </source>
</evidence>
<evidence type="ECO:0000313" key="6">
    <source>
        <dbReference type="EMBL" id="WCO65963.1"/>
    </source>
</evidence>
<dbReference type="Gene3D" id="3.40.50.300">
    <property type="entry name" value="P-loop containing nucleotide triphosphate hydrolases"/>
    <property type="match status" value="1"/>
</dbReference>
<dbReference type="Pfam" id="PF00005">
    <property type="entry name" value="ABC_tran"/>
    <property type="match status" value="1"/>
</dbReference>
<dbReference type="GO" id="GO:0005524">
    <property type="term" value="F:ATP binding"/>
    <property type="evidence" value="ECO:0007669"/>
    <property type="project" value="UniProtKB-KW"/>
</dbReference>
<dbReference type="PANTHER" id="PTHR24220:SF689">
    <property type="entry name" value="LIPOPROTEIN-RELEASING SYSTEM ATP-BINDING PROTEIN LOLD"/>
    <property type="match status" value="1"/>
</dbReference>
<organism evidence="6 7">
    <name type="scientific">Iamia majanohamensis</name>
    <dbReference type="NCBI Taxonomy" id="467976"/>
    <lineage>
        <taxon>Bacteria</taxon>
        <taxon>Bacillati</taxon>
        <taxon>Actinomycetota</taxon>
        <taxon>Acidimicrobiia</taxon>
        <taxon>Acidimicrobiales</taxon>
        <taxon>Iamiaceae</taxon>
        <taxon>Iamia</taxon>
    </lineage>
</organism>
<gene>
    <name evidence="6" type="ORF">PO878_15795</name>
</gene>
<dbReference type="InterPro" id="IPR027417">
    <property type="entry name" value="P-loop_NTPase"/>
</dbReference>
<evidence type="ECO:0000259" key="5">
    <source>
        <dbReference type="PROSITE" id="PS50893"/>
    </source>
</evidence>
<dbReference type="SUPFAM" id="SSF52540">
    <property type="entry name" value="P-loop containing nucleoside triphosphate hydrolases"/>
    <property type="match status" value="1"/>
</dbReference>
<sequence>MAAGVRARGLGHRYQAADGALSVLRDLDLDVAPGEHVAVLGRSGTGKSTLLSLLGGLERPQQGSLTVGDRDLEHLGGDELAAFRRETVGFVFQHFGLLEALTAEENVELAGTLSRTGRRARRQRARELLGAVGLGDRLHHRPHALSGGERQRVAVARALANDPELVLADEPTGNLDDESSAVVGALLADLPSRHGCSVVVVTHDRALAAGADRQLGLREGRLEGLVAP</sequence>
<dbReference type="GO" id="GO:0005886">
    <property type="term" value="C:plasma membrane"/>
    <property type="evidence" value="ECO:0007669"/>
    <property type="project" value="TreeGrafter"/>
</dbReference>